<dbReference type="GO" id="GO:0016874">
    <property type="term" value="F:ligase activity"/>
    <property type="evidence" value="ECO:0007669"/>
    <property type="project" value="UniProtKB-KW"/>
</dbReference>
<dbReference type="InterPro" id="IPR032875">
    <property type="entry name" value="Succ_CoA_lig_flav_dom"/>
</dbReference>
<gene>
    <name evidence="6" type="ORF">SAMN05660836_02004</name>
</gene>
<keyword evidence="1" id="KW-0436">Ligase</keyword>
<protein>
    <submittedName>
        <fullName evidence="6">Acyl-CoA synthetase (NDP forming)</fullName>
    </submittedName>
</protein>
<dbReference type="Pfam" id="PF13380">
    <property type="entry name" value="CoA_binding_2"/>
    <property type="match status" value="1"/>
</dbReference>
<dbReference type="SUPFAM" id="SSF52210">
    <property type="entry name" value="Succinyl-CoA synthetase domains"/>
    <property type="match status" value="2"/>
</dbReference>
<dbReference type="Pfam" id="PF13549">
    <property type="entry name" value="ATP-grasp_5"/>
    <property type="match status" value="1"/>
</dbReference>
<feature type="domain" description="ATP-grasp" evidence="5">
    <location>
        <begin position="485"/>
        <end position="684"/>
    </location>
</feature>
<evidence type="ECO:0000256" key="1">
    <source>
        <dbReference type="ARBA" id="ARBA00022598"/>
    </source>
</evidence>
<evidence type="ECO:0000313" key="7">
    <source>
        <dbReference type="Proteomes" id="UP000199611"/>
    </source>
</evidence>
<dbReference type="InterPro" id="IPR036291">
    <property type="entry name" value="NAD(P)-bd_dom_sf"/>
</dbReference>
<dbReference type="InterPro" id="IPR013815">
    <property type="entry name" value="ATP_grasp_subdomain_1"/>
</dbReference>
<dbReference type="RefSeq" id="WP_093395470.1">
    <property type="nucleotide sequence ID" value="NZ_FOUU01000007.1"/>
</dbReference>
<dbReference type="AlphaFoldDB" id="A0A1I4UWA2"/>
<proteinExistence type="predicted"/>
<dbReference type="STRING" id="39841.SAMN05660836_02004"/>
<dbReference type="Proteomes" id="UP000199611">
    <property type="component" value="Unassembled WGS sequence"/>
</dbReference>
<dbReference type="InterPro" id="IPR051538">
    <property type="entry name" value="Acyl-CoA_Synth/Transferase"/>
</dbReference>
<dbReference type="Gene3D" id="3.30.470.20">
    <property type="entry name" value="ATP-grasp fold, B domain"/>
    <property type="match status" value="1"/>
</dbReference>
<dbReference type="PROSITE" id="PS50975">
    <property type="entry name" value="ATP_GRASP"/>
    <property type="match status" value="1"/>
</dbReference>
<keyword evidence="2 4" id="KW-0547">Nucleotide-binding</keyword>
<evidence type="ECO:0000256" key="3">
    <source>
        <dbReference type="ARBA" id="ARBA00022840"/>
    </source>
</evidence>
<dbReference type="EMBL" id="FOUU01000007">
    <property type="protein sequence ID" value="SFM93221.1"/>
    <property type="molecule type" value="Genomic_DNA"/>
</dbReference>
<dbReference type="Pfam" id="PF13607">
    <property type="entry name" value="Succ_CoA_lig"/>
    <property type="match status" value="1"/>
</dbReference>
<keyword evidence="7" id="KW-1185">Reference proteome</keyword>
<name>A0A1I4UWA2_9BACT</name>
<dbReference type="SUPFAM" id="SSF51735">
    <property type="entry name" value="NAD(P)-binding Rossmann-fold domains"/>
    <property type="match status" value="1"/>
</dbReference>
<dbReference type="SUPFAM" id="SSF56059">
    <property type="entry name" value="Glutathione synthetase ATP-binding domain-like"/>
    <property type="match status" value="1"/>
</dbReference>
<accession>A0A1I4UWA2</accession>
<dbReference type="Gene3D" id="3.30.1490.20">
    <property type="entry name" value="ATP-grasp fold, A domain"/>
    <property type="match status" value="1"/>
</dbReference>
<dbReference type="GO" id="GO:0046872">
    <property type="term" value="F:metal ion binding"/>
    <property type="evidence" value="ECO:0007669"/>
    <property type="project" value="InterPro"/>
</dbReference>
<evidence type="ECO:0000256" key="2">
    <source>
        <dbReference type="ARBA" id="ARBA00022741"/>
    </source>
</evidence>
<dbReference type="SMART" id="SM00881">
    <property type="entry name" value="CoA_binding"/>
    <property type="match status" value="1"/>
</dbReference>
<dbReference type="OrthoDB" id="9791027at2"/>
<evidence type="ECO:0000256" key="4">
    <source>
        <dbReference type="PROSITE-ProRule" id="PRU00409"/>
    </source>
</evidence>
<evidence type="ECO:0000313" key="6">
    <source>
        <dbReference type="EMBL" id="SFM93221.1"/>
    </source>
</evidence>
<dbReference type="GO" id="GO:0005524">
    <property type="term" value="F:ATP binding"/>
    <property type="evidence" value="ECO:0007669"/>
    <property type="project" value="UniProtKB-UniRule"/>
</dbReference>
<organism evidence="6 7">
    <name type="scientific">Thermodesulforhabdus norvegica</name>
    <dbReference type="NCBI Taxonomy" id="39841"/>
    <lineage>
        <taxon>Bacteria</taxon>
        <taxon>Pseudomonadati</taxon>
        <taxon>Thermodesulfobacteriota</taxon>
        <taxon>Syntrophobacteria</taxon>
        <taxon>Syntrophobacterales</taxon>
        <taxon>Thermodesulforhabdaceae</taxon>
        <taxon>Thermodesulforhabdus</taxon>
    </lineage>
</organism>
<dbReference type="InterPro" id="IPR016102">
    <property type="entry name" value="Succinyl-CoA_synth-like"/>
</dbReference>
<evidence type="ECO:0000259" key="5">
    <source>
        <dbReference type="PROSITE" id="PS50975"/>
    </source>
</evidence>
<dbReference type="InterPro" id="IPR011761">
    <property type="entry name" value="ATP-grasp"/>
</dbReference>
<dbReference type="InterPro" id="IPR003781">
    <property type="entry name" value="CoA-bd"/>
</dbReference>
<dbReference type="PANTHER" id="PTHR43334">
    <property type="entry name" value="ACETATE--COA LIGASE [ADP-FORMING]"/>
    <property type="match status" value="1"/>
</dbReference>
<sequence>MKKFFEASSVTVVGVSNSPTNLGRAIVYNMLRYQFPGVMYLVGPRGGSFMGFRIYRSVMETPEPTDLAVLLIPARAVPDVLVQCGEKGIKRVVVESGGFSELGDERRELEDKIRDILRRYGMRLIGPNCIGIINRWTGLAVPFMPIEPEAPPGHIGIISQSGGVGGSILNSLGAENLGYSLFASIGNKLNTDECDILEHYLSDDRTRVIFCYLEGINDGRRLMELASTHDKPVILFKSNCNEASRNIARSHSASLAADDSVVSAACRQAGIIRVESQQEAIEALKGFSLPPVKGNRLAVISRSGGHAVIAADAAGEFGFELPPFPDKLIRAVEEKSRAGVIRFQNPLDLGDVFDFDLYLNLARESAGNPDFDCLLFVHHYQGLFDRESSRKLIEAIPQVVSETGKPIALCVFTPYRELLHNKQSVKFPIFTDPREAVKVLALSRDFYTLRPEALGSAVSAVEFSEEARLILQGSPAGVMHPFDAGTFLKACGLPLVPWKKATDEEEAAEKAGEIGFPVVLKTANPAIVHKTDAGGVFLGIESEKDLRKAYGELSRLGPEVIVQKMVPSQGVEWIVGGKKDPNFGPVIITGSGGIIVEVFKDVSMRVAPVGKEEAERMILETKGASLLREFRGRRAMNIDALTDLVVRTSQILYAFPRIAELDLNPVMVTPEGISVLDWRIFLAE</sequence>
<dbReference type="Gene3D" id="3.40.50.720">
    <property type="entry name" value="NAD(P)-binding Rossmann-like Domain"/>
    <property type="match status" value="1"/>
</dbReference>
<reference evidence="6 7" key="1">
    <citation type="submission" date="2016-10" db="EMBL/GenBank/DDBJ databases">
        <authorList>
            <person name="de Groot N.N."/>
        </authorList>
    </citation>
    <scope>NUCLEOTIDE SEQUENCE [LARGE SCALE GENOMIC DNA]</scope>
    <source>
        <strain evidence="6 7">DSM 9990</strain>
    </source>
</reference>
<keyword evidence="3 4" id="KW-0067">ATP-binding</keyword>
<dbReference type="Gene3D" id="3.40.50.261">
    <property type="entry name" value="Succinyl-CoA synthetase domains"/>
    <property type="match status" value="2"/>
</dbReference>
<dbReference type="PANTHER" id="PTHR43334:SF1">
    <property type="entry name" value="3-HYDROXYPROPIONATE--COA LIGASE [ADP-FORMING]"/>
    <property type="match status" value="1"/>
</dbReference>